<comment type="similarity">
    <text evidence="2">Belongs to the major facilitator superfamily. Proton-dependent oligopeptide transporter (POT/PTR) (TC 2.A.17) family.</text>
</comment>
<dbReference type="EMBL" id="JAINDJ010000005">
    <property type="protein sequence ID" value="KAG9447931.1"/>
    <property type="molecule type" value="Genomic_DNA"/>
</dbReference>
<name>A0AAV7EJS1_ARIFI</name>
<feature type="transmembrane region" description="Helical" evidence="6">
    <location>
        <begin position="346"/>
        <end position="366"/>
    </location>
</feature>
<feature type="transmembrane region" description="Helical" evidence="6">
    <location>
        <begin position="184"/>
        <end position="205"/>
    </location>
</feature>
<evidence type="ECO:0000313" key="7">
    <source>
        <dbReference type="EMBL" id="KAG9447931.1"/>
    </source>
</evidence>
<evidence type="ECO:0000256" key="3">
    <source>
        <dbReference type="ARBA" id="ARBA00022692"/>
    </source>
</evidence>
<evidence type="ECO:0000256" key="2">
    <source>
        <dbReference type="ARBA" id="ARBA00005982"/>
    </source>
</evidence>
<dbReference type="GO" id="GO:0022857">
    <property type="term" value="F:transmembrane transporter activity"/>
    <property type="evidence" value="ECO:0007669"/>
    <property type="project" value="InterPro"/>
</dbReference>
<evidence type="ECO:0000256" key="6">
    <source>
        <dbReference type="SAM" id="Phobius"/>
    </source>
</evidence>
<dbReference type="PANTHER" id="PTHR11654">
    <property type="entry name" value="OLIGOPEPTIDE TRANSPORTER-RELATED"/>
    <property type="match status" value="1"/>
</dbReference>
<gene>
    <name evidence="7" type="ORF">H6P81_014059</name>
</gene>
<dbReference type="InterPro" id="IPR000109">
    <property type="entry name" value="POT_fam"/>
</dbReference>
<comment type="caution">
    <text evidence="7">The sequence shown here is derived from an EMBL/GenBank/DDBJ whole genome shotgun (WGS) entry which is preliminary data.</text>
</comment>
<proteinExistence type="inferred from homology"/>
<feature type="transmembrane region" description="Helical" evidence="6">
    <location>
        <begin position="211"/>
        <end position="236"/>
    </location>
</feature>
<reference evidence="7 8" key="1">
    <citation type="submission" date="2021-07" db="EMBL/GenBank/DDBJ databases">
        <title>The Aristolochia fimbriata genome: insights into angiosperm evolution, floral development and chemical biosynthesis.</title>
        <authorList>
            <person name="Jiao Y."/>
        </authorList>
    </citation>
    <scope>NUCLEOTIDE SEQUENCE [LARGE SCALE GENOMIC DNA]</scope>
    <source>
        <strain evidence="7">IBCAS-2021</strain>
        <tissue evidence="7">Leaf</tissue>
    </source>
</reference>
<feature type="transmembrane region" description="Helical" evidence="6">
    <location>
        <begin position="464"/>
        <end position="489"/>
    </location>
</feature>
<feature type="transmembrane region" description="Helical" evidence="6">
    <location>
        <begin position="427"/>
        <end position="452"/>
    </location>
</feature>
<dbReference type="AlphaFoldDB" id="A0AAV7EJS1"/>
<keyword evidence="3 6" id="KW-0812">Transmembrane</keyword>
<evidence type="ECO:0000256" key="1">
    <source>
        <dbReference type="ARBA" id="ARBA00004141"/>
    </source>
</evidence>
<feature type="transmembrane region" description="Helical" evidence="6">
    <location>
        <begin position="305"/>
        <end position="326"/>
    </location>
</feature>
<organism evidence="7 8">
    <name type="scientific">Aristolochia fimbriata</name>
    <name type="common">White veined hardy Dutchman's pipe vine</name>
    <dbReference type="NCBI Taxonomy" id="158543"/>
    <lineage>
        <taxon>Eukaryota</taxon>
        <taxon>Viridiplantae</taxon>
        <taxon>Streptophyta</taxon>
        <taxon>Embryophyta</taxon>
        <taxon>Tracheophyta</taxon>
        <taxon>Spermatophyta</taxon>
        <taxon>Magnoliopsida</taxon>
        <taxon>Magnoliidae</taxon>
        <taxon>Piperales</taxon>
        <taxon>Aristolochiaceae</taxon>
        <taxon>Aristolochia</taxon>
    </lineage>
</organism>
<comment type="subcellular location">
    <subcellularLocation>
        <location evidence="1">Membrane</location>
        <topology evidence="1">Multi-pass membrane protein</topology>
    </subcellularLocation>
</comment>
<protein>
    <submittedName>
        <fullName evidence="7">Uncharacterized protein</fullName>
    </submittedName>
</protein>
<dbReference type="SUPFAM" id="SSF103473">
    <property type="entry name" value="MFS general substrate transporter"/>
    <property type="match status" value="1"/>
</dbReference>
<sequence>MSSDQSREQAQEMDVERDGYVDWKGKNVTPSKHRGKVGATIVCVVEVLENMVFISNASNLVTYFHAFMHYSLVRSANMLTNYMGTSFLLSLFGGFVSDTFLTRFSTVVLFGLIELTGLVMLTIQAHYDRLRPAEGAEPSPSQATMLYFGLYAMAIGVGGVKASLPAHGADQLDHSNQRLMSTFFNWFFFCLCSGGMLAVTIVVWVQENVGWKWGFGMTAIALSLGLTIFGAGLPLYRHKTPVGSPITRIIKVLVNSVKNWKASPPPQVLNANTSEGKPKSRFRFLNKALLRHGIRESEVEETRSFLCLLPIFASTIMMNCCLAQLMTFSVQQGLAMDRTLSNGFKIPPASLTSIPLLVMLISVPFYDRVVLVLVRKFLRKETAVQPLYRIGIGLILASASMAVAAVVEVKRRSAAIDESKKLISVLWLGWQYLLLGVSDMFTLAGMLEFFYSEAPHSMRSVCTALSWCSTAMGYFLSSLLVTIANSASGWFGKHRWLAEENLNESRLELFYTLLAVLNLLNFFNYVYWVKWYKS</sequence>
<feature type="transmembrane region" description="Helical" evidence="6">
    <location>
        <begin position="79"/>
        <end position="97"/>
    </location>
</feature>
<feature type="transmembrane region" description="Helical" evidence="6">
    <location>
        <begin position="145"/>
        <end position="164"/>
    </location>
</feature>
<keyword evidence="8" id="KW-1185">Reference proteome</keyword>
<evidence type="ECO:0000256" key="5">
    <source>
        <dbReference type="ARBA" id="ARBA00023136"/>
    </source>
</evidence>
<feature type="transmembrane region" description="Helical" evidence="6">
    <location>
        <begin position="104"/>
        <end position="125"/>
    </location>
</feature>
<dbReference type="InterPro" id="IPR036259">
    <property type="entry name" value="MFS_trans_sf"/>
</dbReference>
<keyword evidence="4 6" id="KW-1133">Transmembrane helix</keyword>
<feature type="transmembrane region" description="Helical" evidence="6">
    <location>
        <begin position="509"/>
        <end position="528"/>
    </location>
</feature>
<feature type="transmembrane region" description="Helical" evidence="6">
    <location>
        <begin position="387"/>
        <end position="407"/>
    </location>
</feature>
<keyword evidence="5 6" id="KW-0472">Membrane</keyword>
<dbReference type="Gene3D" id="1.20.1250.20">
    <property type="entry name" value="MFS general substrate transporter like domains"/>
    <property type="match status" value="1"/>
</dbReference>
<dbReference type="Proteomes" id="UP000825729">
    <property type="component" value="Unassembled WGS sequence"/>
</dbReference>
<evidence type="ECO:0000256" key="4">
    <source>
        <dbReference type="ARBA" id="ARBA00022989"/>
    </source>
</evidence>
<accession>A0AAV7EJS1</accession>
<dbReference type="Pfam" id="PF00854">
    <property type="entry name" value="PTR2"/>
    <property type="match status" value="1"/>
</dbReference>
<dbReference type="GO" id="GO:0016020">
    <property type="term" value="C:membrane"/>
    <property type="evidence" value="ECO:0007669"/>
    <property type="project" value="UniProtKB-SubCell"/>
</dbReference>
<evidence type="ECO:0000313" key="8">
    <source>
        <dbReference type="Proteomes" id="UP000825729"/>
    </source>
</evidence>